<feature type="region of interest" description="Disordered" evidence="1">
    <location>
        <begin position="35"/>
        <end position="67"/>
    </location>
</feature>
<dbReference type="EMBL" id="JACOFX010000004">
    <property type="protein sequence ID" value="MBC3908127.1"/>
    <property type="molecule type" value="Genomic_DNA"/>
</dbReference>
<feature type="compositionally biased region" description="Basic and acidic residues" evidence="1">
    <location>
        <begin position="35"/>
        <end position="44"/>
    </location>
</feature>
<evidence type="ECO:0000313" key="3">
    <source>
        <dbReference type="Proteomes" id="UP000646911"/>
    </source>
</evidence>
<accession>A0ABR6Z8N2</accession>
<name>A0ABR6Z8N2_9BURK</name>
<reference evidence="2 3" key="1">
    <citation type="submission" date="2020-08" db="EMBL/GenBank/DDBJ databases">
        <title>Novel species isolated from subtropical streams in China.</title>
        <authorList>
            <person name="Lu H."/>
        </authorList>
    </citation>
    <scope>NUCLEOTIDE SEQUENCE [LARGE SCALE GENOMIC DNA]</scope>
    <source>
        <strain evidence="2 3">NL8W</strain>
    </source>
</reference>
<comment type="caution">
    <text evidence="2">The sequence shown here is derived from an EMBL/GenBank/DDBJ whole genome shotgun (WGS) entry which is preliminary data.</text>
</comment>
<evidence type="ECO:0000256" key="1">
    <source>
        <dbReference type="SAM" id="MobiDB-lite"/>
    </source>
</evidence>
<evidence type="ECO:0000313" key="2">
    <source>
        <dbReference type="EMBL" id="MBC3908127.1"/>
    </source>
</evidence>
<feature type="region of interest" description="Disordered" evidence="1">
    <location>
        <begin position="1"/>
        <end position="23"/>
    </location>
</feature>
<organism evidence="2 3">
    <name type="scientific">Undibacterium umbellatum</name>
    <dbReference type="NCBI Taxonomy" id="2762300"/>
    <lineage>
        <taxon>Bacteria</taxon>
        <taxon>Pseudomonadati</taxon>
        <taxon>Pseudomonadota</taxon>
        <taxon>Betaproteobacteria</taxon>
        <taxon>Burkholderiales</taxon>
        <taxon>Oxalobacteraceae</taxon>
        <taxon>Undibacterium</taxon>
    </lineage>
</organism>
<keyword evidence="3" id="KW-1185">Reference proteome</keyword>
<sequence length="67" mass="6972">MPPYSVGVLGAGKSQRGVHGASPIAGKVVSRVERMEQEQADHKASLLPPASCLPPHTQAVDKKQADG</sequence>
<proteinExistence type="predicted"/>
<dbReference type="RefSeq" id="WP_186953673.1">
    <property type="nucleotide sequence ID" value="NZ_JACOFX010000004.1"/>
</dbReference>
<protein>
    <submittedName>
        <fullName evidence="2">Uncharacterized protein</fullName>
    </submittedName>
</protein>
<dbReference type="Proteomes" id="UP000646911">
    <property type="component" value="Unassembled WGS sequence"/>
</dbReference>
<feature type="compositionally biased region" description="Low complexity" evidence="1">
    <location>
        <begin position="45"/>
        <end position="55"/>
    </location>
</feature>
<gene>
    <name evidence="2" type="ORF">H8L47_11225</name>
</gene>